<feature type="compositionally biased region" description="Basic and acidic residues" evidence="2">
    <location>
        <begin position="449"/>
        <end position="467"/>
    </location>
</feature>
<reference evidence="3" key="1">
    <citation type="journal article" date="2014" name="Nat. Commun.">
        <title>The emerging biofuel crop Camelina sativa retains a highly undifferentiated hexaploid genome structure.</title>
        <authorList>
            <person name="Kagale S."/>
            <person name="Koh C."/>
            <person name="Nixon J."/>
            <person name="Bollina V."/>
            <person name="Clarke W.E."/>
            <person name="Tuteja R."/>
            <person name="Spillane C."/>
            <person name="Robinson S.J."/>
            <person name="Links M.G."/>
            <person name="Clarke C."/>
            <person name="Higgins E.E."/>
            <person name="Huebert T."/>
            <person name="Sharpe A.G."/>
            <person name="Parkin I.A."/>
        </authorList>
    </citation>
    <scope>NUCLEOTIDE SEQUENCE [LARGE SCALE GENOMIC DNA]</scope>
    <source>
        <strain evidence="3">cv. DH55</strain>
    </source>
</reference>
<name>A0ABM0U7S4_CAMSA</name>
<evidence type="ECO:0000256" key="1">
    <source>
        <dbReference type="SAM" id="Coils"/>
    </source>
</evidence>
<dbReference type="CDD" id="cd11650">
    <property type="entry name" value="AT4G37440_like"/>
    <property type="match status" value="1"/>
</dbReference>
<feature type="coiled-coil region" evidence="1">
    <location>
        <begin position="303"/>
        <end position="330"/>
    </location>
</feature>
<evidence type="ECO:0000313" key="4">
    <source>
        <dbReference type="RefSeq" id="XP_010437230.1"/>
    </source>
</evidence>
<feature type="compositionally biased region" description="Low complexity" evidence="2">
    <location>
        <begin position="102"/>
        <end position="121"/>
    </location>
</feature>
<gene>
    <name evidence="4" type="primary">LOC104721020</name>
</gene>
<proteinExistence type="predicted"/>
<accession>A0ABM0U7S4</accession>
<feature type="compositionally biased region" description="Polar residues" evidence="2">
    <location>
        <begin position="423"/>
        <end position="436"/>
    </location>
</feature>
<reference evidence="4" key="2">
    <citation type="submission" date="2025-08" db="UniProtKB">
        <authorList>
            <consortium name="RefSeq"/>
        </authorList>
    </citation>
    <scope>IDENTIFICATION</scope>
    <source>
        <tissue evidence="4">Leaf</tissue>
    </source>
</reference>
<organism evidence="3 4">
    <name type="scientific">Camelina sativa</name>
    <name type="common">False flax</name>
    <name type="synonym">Myagrum sativum</name>
    <dbReference type="NCBI Taxonomy" id="90675"/>
    <lineage>
        <taxon>Eukaryota</taxon>
        <taxon>Viridiplantae</taxon>
        <taxon>Streptophyta</taxon>
        <taxon>Embryophyta</taxon>
        <taxon>Tracheophyta</taxon>
        <taxon>Spermatophyta</taxon>
        <taxon>Magnoliopsida</taxon>
        <taxon>eudicotyledons</taxon>
        <taxon>Gunneridae</taxon>
        <taxon>Pentapetalae</taxon>
        <taxon>rosids</taxon>
        <taxon>malvids</taxon>
        <taxon>Brassicales</taxon>
        <taxon>Brassicaceae</taxon>
        <taxon>Camelineae</taxon>
        <taxon>Camelina</taxon>
    </lineage>
</organism>
<keyword evidence="1" id="KW-0175">Coiled coil</keyword>
<evidence type="ECO:0000313" key="3">
    <source>
        <dbReference type="Proteomes" id="UP000694864"/>
    </source>
</evidence>
<feature type="region of interest" description="Disordered" evidence="2">
    <location>
        <begin position="373"/>
        <end position="499"/>
    </location>
</feature>
<dbReference type="RefSeq" id="XP_010437230.1">
    <property type="nucleotide sequence ID" value="XM_010438928.2"/>
</dbReference>
<keyword evidence="3" id="KW-1185">Reference proteome</keyword>
<feature type="compositionally biased region" description="Basic and acidic residues" evidence="2">
    <location>
        <begin position="405"/>
        <end position="422"/>
    </location>
</feature>
<dbReference type="InterPro" id="IPR038745">
    <property type="entry name" value="AT4G37440-like"/>
</dbReference>
<dbReference type="GeneID" id="104721020"/>
<feature type="compositionally biased region" description="Basic residues" evidence="2">
    <location>
        <begin position="478"/>
        <end position="499"/>
    </location>
</feature>
<protein>
    <submittedName>
        <fullName evidence="4">Uncharacterized protein LOC104721020</fullName>
    </submittedName>
</protein>
<feature type="region of interest" description="Disordered" evidence="2">
    <location>
        <begin position="98"/>
        <end position="137"/>
    </location>
</feature>
<dbReference type="Proteomes" id="UP000694864">
    <property type="component" value="Chromosome 11"/>
</dbReference>
<dbReference type="PANTHER" id="PTHR34057">
    <property type="entry name" value="ELONGATION FACTOR"/>
    <property type="match status" value="1"/>
</dbReference>
<feature type="compositionally biased region" description="Acidic residues" evidence="2">
    <location>
        <begin position="125"/>
        <end position="137"/>
    </location>
</feature>
<sequence>MSIRVYVRRNKKGMEVKESKVDMDKAEEIVALSKDMPCTSNYEDHSFHTSDEDHLTEDPCAVAVGVAASDDSGDASIRKEVADEDDVDVLGCYDDDDEVEASGCYDDGTDDGYSSSSFSGTDSEHEGDETSLNDQEADSIICNDTSLPLWVRKRKLTDHWRRFVQPIMWRCKWIELKIKEFQNQAQKYDKELEESFQAKKLELENHKSEEIGVKALPSLPCYTQKTRLRKRKKRKLVEETSDVPAYASNHNLFSYYDCRKSLPDIALNDNSRNIDKRSKSAKDETLFSEETPPLEFREGDAYLEQILLKIEAAKSEARNLKNRVDKVVSENPSRFSPANTVNLLGSADVITTTSEQQKPLLVIKTEDEKSIISEEKPVKSASVSSHHDTPEDDETTDILLSEILASKRREGKATVPDKKLQKPEQTSVEEGPSNSRPVRKRIPRNLDGVTKEETNPKRNRVPKEKPKSNVTVASRFKLPNRKRKRGKRRSGSAGLRRRS</sequence>
<evidence type="ECO:0000256" key="2">
    <source>
        <dbReference type="SAM" id="MobiDB-lite"/>
    </source>
</evidence>
<dbReference type="PANTHER" id="PTHR34057:SF10">
    <property type="entry name" value="TRANSPOSASE, PTTA_EN_SPM, PLANT"/>
    <property type="match status" value="1"/>
</dbReference>
<feature type="coiled-coil region" evidence="1">
    <location>
        <begin position="171"/>
        <end position="209"/>
    </location>
</feature>